<dbReference type="EMBL" id="JAULSR010000001">
    <property type="protein sequence ID" value="KAK0635871.1"/>
    <property type="molecule type" value="Genomic_DNA"/>
</dbReference>
<dbReference type="AlphaFoldDB" id="A0AA40CEJ5"/>
<feature type="compositionally biased region" description="Low complexity" evidence="1">
    <location>
        <begin position="52"/>
        <end position="91"/>
    </location>
</feature>
<evidence type="ECO:0000256" key="1">
    <source>
        <dbReference type="SAM" id="MobiDB-lite"/>
    </source>
</evidence>
<keyword evidence="3" id="KW-1185">Reference proteome</keyword>
<feature type="region of interest" description="Disordered" evidence="1">
    <location>
        <begin position="1"/>
        <end position="94"/>
    </location>
</feature>
<proteinExistence type="predicted"/>
<comment type="caution">
    <text evidence="2">The sequence shown here is derived from an EMBL/GenBank/DDBJ whole genome shotgun (WGS) entry which is preliminary data.</text>
</comment>
<sequence>MTRSHKFNDKDHAGIADGTVSPQEHVPKFFAKSGFADVDPKKTKKNGGGKGNCPLTSPMPAAAPTAAPSRPIPRCSRPSSSSTSPSPSSRRVCTAPLPVSLRTHQRSCTRWTRRRRAAAVLTRAATRR</sequence>
<protein>
    <submittedName>
        <fullName evidence="2">Uncharacterized protein</fullName>
    </submittedName>
</protein>
<name>A0AA40CEJ5_9PEZI</name>
<reference evidence="2" key="1">
    <citation type="submission" date="2023-06" db="EMBL/GenBank/DDBJ databases">
        <title>Genome-scale phylogeny and comparative genomics of the fungal order Sordariales.</title>
        <authorList>
            <consortium name="Lawrence Berkeley National Laboratory"/>
            <person name="Hensen N."/>
            <person name="Bonometti L."/>
            <person name="Westerberg I."/>
            <person name="Brannstrom I.O."/>
            <person name="Guillou S."/>
            <person name="Cros-Aarteil S."/>
            <person name="Calhoun S."/>
            <person name="Haridas S."/>
            <person name="Kuo A."/>
            <person name="Mondo S."/>
            <person name="Pangilinan J."/>
            <person name="Riley R."/>
            <person name="LaButti K."/>
            <person name="Andreopoulos B."/>
            <person name="Lipzen A."/>
            <person name="Chen C."/>
            <person name="Yanf M."/>
            <person name="Daum C."/>
            <person name="Ng V."/>
            <person name="Clum A."/>
            <person name="Steindorff A."/>
            <person name="Ohm R."/>
            <person name="Martin F."/>
            <person name="Silar P."/>
            <person name="Natvig D."/>
            <person name="Lalanne C."/>
            <person name="Gautier V."/>
            <person name="Ament-velasquez S.L."/>
            <person name="Kruys A."/>
            <person name="Hutchinson M.I."/>
            <person name="Powell A.J."/>
            <person name="Barry K."/>
            <person name="Miller A.N."/>
            <person name="Grigoriev I.V."/>
            <person name="Debuchy R."/>
            <person name="Gladieux P."/>
            <person name="Thoren M.H."/>
            <person name="Johannesson H."/>
        </authorList>
    </citation>
    <scope>NUCLEOTIDE SEQUENCE</scope>
    <source>
        <strain evidence="2">SMH3391-2</strain>
    </source>
</reference>
<feature type="compositionally biased region" description="Basic and acidic residues" evidence="1">
    <location>
        <begin position="1"/>
        <end position="14"/>
    </location>
</feature>
<evidence type="ECO:0000313" key="2">
    <source>
        <dbReference type="EMBL" id="KAK0635871.1"/>
    </source>
</evidence>
<dbReference type="Proteomes" id="UP001174934">
    <property type="component" value="Unassembled WGS sequence"/>
</dbReference>
<organism evidence="2 3">
    <name type="scientific">Bombardia bombarda</name>
    <dbReference type="NCBI Taxonomy" id="252184"/>
    <lineage>
        <taxon>Eukaryota</taxon>
        <taxon>Fungi</taxon>
        <taxon>Dikarya</taxon>
        <taxon>Ascomycota</taxon>
        <taxon>Pezizomycotina</taxon>
        <taxon>Sordariomycetes</taxon>
        <taxon>Sordariomycetidae</taxon>
        <taxon>Sordariales</taxon>
        <taxon>Lasiosphaeriaceae</taxon>
        <taxon>Bombardia</taxon>
    </lineage>
</organism>
<gene>
    <name evidence="2" type="ORF">B0T17DRAFT_61051</name>
</gene>
<accession>A0AA40CEJ5</accession>
<evidence type="ECO:0000313" key="3">
    <source>
        <dbReference type="Proteomes" id="UP001174934"/>
    </source>
</evidence>